<gene>
    <name evidence="2" type="ORF">NO357_05385</name>
</gene>
<dbReference type="AlphaFoldDB" id="A0AAE4B4F2"/>
<feature type="signal peptide" evidence="1">
    <location>
        <begin position="1"/>
        <end position="21"/>
    </location>
</feature>
<dbReference type="RefSeq" id="WP_306734577.1">
    <property type="nucleotide sequence ID" value="NZ_JANHAX010000001.1"/>
</dbReference>
<evidence type="ECO:0000313" key="3">
    <source>
        <dbReference type="Proteomes" id="UP001226762"/>
    </source>
</evidence>
<evidence type="ECO:0008006" key="4">
    <source>
        <dbReference type="Google" id="ProtNLM"/>
    </source>
</evidence>
<keyword evidence="3" id="KW-1185">Reference proteome</keyword>
<protein>
    <recommendedName>
        <fullName evidence="4">Outer membrane protein beta-barrel domain-containing protein</fullName>
    </recommendedName>
</protein>
<proteinExistence type="predicted"/>
<sequence>MKPTLFAAALTALTLTPAAQADPAYGIGLTYTFGAGGGDVAIGARVFSDDTPENGALSLGLDYKINSQSLRPSIGAAWLDRDVYGDLSLGYDFGAQSVDFGLGLGGWSN</sequence>
<name>A0AAE4B4F2_9RHOB</name>
<keyword evidence="1" id="KW-0732">Signal</keyword>
<organism evidence="2 3">
    <name type="scientific">Marimonas arenosa</name>
    <dbReference type="NCBI Taxonomy" id="1795305"/>
    <lineage>
        <taxon>Bacteria</taxon>
        <taxon>Pseudomonadati</taxon>
        <taxon>Pseudomonadota</taxon>
        <taxon>Alphaproteobacteria</taxon>
        <taxon>Rhodobacterales</taxon>
        <taxon>Paracoccaceae</taxon>
        <taxon>Marimonas</taxon>
    </lineage>
</organism>
<dbReference type="EMBL" id="JANHAX010000001">
    <property type="protein sequence ID" value="MDQ2089329.1"/>
    <property type="molecule type" value="Genomic_DNA"/>
</dbReference>
<reference evidence="2" key="2">
    <citation type="submission" date="2023-02" db="EMBL/GenBank/DDBJ databases">
        <title>'Rhodoalgimonas zhirmunskyi' gen. nov., isolated from a red alga.</title>
        <authorList>
            <person name="Nedashkovskaya O.I."/>
            <person name="Otstavnykh N.Y."/>
            <person name="Bystritskaya E.P."/>
            <person name="Balabanova L.A."/>
            <person name="Isaeva M.P."/>
        </authorList>
    </citation>
    <scope>NUCLEOTIDE SEQUENCE</scope>
    <source>
        <strain evidence="2">KCTC 52189</strain>
    </source>
</reference>
<comment type="caution">
    <text evidence="2">The sequence shown here is derived from an EMBL/GenBank/DDBJ whole genome shotgun (WGS) entry which is preliminary data.</text>
</comment>
<dbReference type="Proteomes" id="UP001226762">
    <property type="component" value="Unassembled WGS sequence"/>
</dbReference>
<feature type="chain" id="PRO_5042123629" description="Outer membrane protein beta-barrel domain-containing protein" evidence="1">
    <location>
        <begin position="22"/>
        <end position="109"/>
    </location>
</feature>
<evidence type="ECO:0000313" key="2">
    <source>
        <dbReference type="EMBL" id="MDQ2089329.1"/>
    </source>
</evidence>
<reference evidence="2" key="1">
    <citation type="submission" date="2022-07" db="EMBL/GenBank/DDBJ databases">
        <authorList>
            <person name="Otstavnykh N."/>
            <person name="Isaeva M."/>
            <person name="Bystritskaya E."/>
        </authorList>
    </citation>
    <scope>NUCLEOTIDE SEQUENCE</scope>
    <source>
        <strain evidence="2">KCTC 52189</strain>
    </source>
</reference>
<evidence type="ECO:0000256" key="1">
    <source>
        <dbReference type="SAM" id="SignalP"/>
    </source>
</evidence>
<accession>A0AAE4B4F2</accession>